<dbReference type="AlphaFoldDB" id="A0A0D0P6U1"/>
<dbReference type="SUPFAM" id="SSF52091">
    <property type="entry name" value="SpoIIaa-like"/>
    <property type="match status" value="1"/>
</dbReference>
<reference evidence="4 5" key="1">
    <citation type="submission" date="2015-02" db="EMBL/GenBank/DDBJ databases">
        <title>Draft genome sequence of Kitasatospora griseola MF730-N6, a bafilomycin, terpentecin and satosporin producer.</title>
        <authorList>
            <person name="Arens J.C."/>
            <person name="Haltli B."/>
            <person name="Kerr R.G."/>
        </authorList>
    </citation>
    <scope>NUCLEOTIDE SEQUENCE [LARGE SCALE GENOMIC DNA]</scope>
    <source>
        <strain evidence="4 5">MF730-N6</strain>
    </source>
</reference>
<dbReference type="PANTHER" id="PTHR33495:SF2">
    <property type="entry name" value="ANTI-SIGMA FACTOR ANTAGONIST TM_1081-RELATED"/>
    <property type="match status" value="1"/>
</dbReference>
<dbReference type="InterPro" id="IPR036513">
    <property type="entry name" value="STAS_dom_sf"/>
</dbReference>
<evidence type="ECO:0000256" key="2">
    <source>
        <dbReference type="RuleBase" id="RU003749"/>
    </source>
</evidence>
<evidence type="ECO:0000259" key="3">
    <source>
        <dbReference type="PROSITE" id="PS50801"/>
    </source>
</evidence>
<proteinExistence type="inferred from homology"/>
<dbReference type="NCBIfam" id="TIGR00377">
    <property type="entry name" value="ant_ant_sig"/>
    <property type="match status" value="1"/>
</dbReference>
<name>A0A0D0P6U1_KITGR</name>
<dbReference type="Gene3D" id="3.30.750.24">
    <property type="entry name" value="STAS domain"/>
    <property type="match status" value="1"/>
</dbReference>
<comment type="similarity">
    <text evidence="1 2">Belongs to the anti-sigma-factor antagonist family.</text>
</comment>
<dbReference type="EMBL" id="JXZB01000001">
    <property type="protein sequence ID" value="KIQ67241.1"/>
    <property type="molecule type" value="Genomic_DNA"/>
</dbReference>
<dbReference type="Proteomes" id="UP000032066">
    <property type="component" value="Unassembled WGS sequence"/>
</dbReference>
<dbReference type="PROSITE" id="PS50801">
    <property type="entry name" value="STAS"/>
    <property type="match status" value="1"/>
</dbReference>
<organism evidence="4 5">
    <name type="scientific">Kitasatospora griseola</name>
    <name type="common">Streptomyces griseolosporeus</name>
    <dbReference type="NCBI Taxonomy" id="2064"/>
    <lineage>
        <taxon>Bacteria</taxon>
        <taxon>Bacillati</taxon>
        <taxon>Actinomycetota</taxon>
        <taxon>Actinomycetes</taxon>
        <taxon>Kitasatosporales</taxon>
        <taxon>Streptomycetaceae</taxon>
        <taxon>Kitasatospora</taxon>
    </lineage>
</organism>
<evidence type="ECO:0000313" key="5">
    <source>
        <dbReference type="Proteomes" id="UP000032066"/>
    </source>
</evidence>
<protein>
    <recommendedName>
        <fullName evidence="2">Anti-sigma factor antagonist</fullName>
    </recommendedName>
</protein>
<dbReference type="Pfam" id="PF01740">
    <property type="entry name" value="STAS"/>
    <property type="match status" value="1"/>
</dbReference>
<dbReference type="InterPro" id="IPR003658">
    <property type="entry name" value="Anti-sigma_ant"/>
</dbReference>
<dbReference type="STRING" id="2064.TR51_01880"/>
<evidence type="ECO:0000256" key="1">
    <source>
        <dbReference type="ARBA" id="ARBA00009013"/>
    </source>
</evidence>
<feature type="domain" description="STAS" evidence="3">
    <location>
        <begin position="13"/>
        <end position="111"/>
    </location>
</feature>
<dbReference type="PATRIC" id="fig|2064.6.peg.425"/>
<evidence type="ECO:0000313" key="4">
    <source>
        <dbReference type="EMBL" id="KIQ67241.1"/>
    </source>
</evidence>
<keyword evidence="5" id="KW-1185">Reference proteome</keyword>
<comment type="caution">
    <text evidence="4">The sequence shown here is derived from an EMBL/GenBank/DDBJ whole genome shotgun (WGS) entry which is preliminary data.</text>
</comment>
<dbReference type="PANTHER" id="PTHR33495">
    <property type="entry name" value="ANTI-SIGMA FACTOR ANTAGONIST TM_1081-RELATED-RELATED"/>
    <property type="match status" value="1"/>
</dbReference>
<dbReference type="GO" id="GO:0043856">
    <property type="term" value="F:anti-sigma factor antagonist activity"/>
    <property type="evidence" value="ECO:0007669"/>
    <property type="project" value="InterPro"/>
</dbReference>
<gene>
    <name evidence="4" type="ORF">TR51_01880</name>
</gene>
<dbReference type="InterPro" id="IPR002645">
    <property type="entry name" value="STAS_dom"/>
</dbReference>
<sequence length="116" mass="12221">MRITVALVSDVAVIVRLDGEIDQDQRRPLEDVLNSAVARHLPCVVVDIAAVGFCDCTALNALLSARLAAREAGVELLIAGADRQARRLFEITGADGVLTLRTTVAGALTGAREKNG</sequence>
<accession>A0A0D0P6U1</accession>
<dbReference type="CDD" id="cd07043">
    <property type="entry name" value="STAS_anti-anti-sigma_factors"/>
    <property type="match status" value="1"/>
</dbReference>